<dbReference type="GO" id="GO:0006284">
    <property type="term" value="P:base-excision repair"/>
    <property type="evidence" value="ECO:0007669"/>
    <property type="project" value="TreeGrafter"/>
</dbReference>
<dbReference type="PATRIC" id="fig|908809.3.peg.735"/>
<comment type="cofactor">
    <cofactor evidence="6">
        <name>Mg(2+)</name>
        <dbReference type="ChEBI" id="CHEBI:18420"/>
    </cofactor>
    <cofactor evidence="6">
        <name>Mn(2+)</name>
        <dbReference type="ChEBI" id="CHEBI:29035"/>
    </cofactor>
    <text evidence="6">Probably binds two magnesium or manganese ions per subunit.</text>
</comment>
<feature type="active site" description="Proton donor/acceptor" evidence="5">
    <location>
        <position position="148"/>
    </location>
</feature>
<dbReference type="GO" id="GO:0008081">
    <property type="term" value="F:phosphoric diester hydrolase activity"/>
    <property type="evidence" value="ECO:0007669"/>
    <property type="project" value="TreeGrafter"/>
</dbReference>
<dbReference type="STRING" id="908809.ABG79_00728"/>
<dbReference type="NCBIfam" id="TIGR00633">
    <property type="entry name" value="xth"/>
    <property type="match status" value="1"/>
</dbReference>
<dbReference type="PANTHER" id="PTHR22748:SF6">
    <property type="entry name" value="DNA-(APURINIC OR APYRIMIDINIC SITE) ENDONUCLEASE"/>
    <property type="match status" value="1"/>
</dbReference>
<dbReference type="PROSITE" id="PS51435">
    <property type="entry name" value="AP_NUCLEASE_F1_4"/>
    <property type="match status" value="1"/>
</dbReference>
<feature type="domain" description="Endonuclease/exonuclease/phosphatase" evidence="8">
    <location>
        <begin position="5"/>
        <end position="245"/>
    </location>
</feature>
<dbReference type="GO" id="GO:0046872">
    <property type="term" value="F:metal ion binding"/>
    <property type="evidence" value="ECO:0007669"/>
    <property type="project" value="UniProtKB-KW"/>
</dbReference>
<dbReference type="InterPro" id="IPR004808">
    <property type="entry name" value="AP_endonuc_1"/>
</dbReference>
<keyword evidence="4 6" id="KW-0460">Magnesium</keyword>
<dbReference type="SUPFAM" id="SSF56219">
    <property type="entry name" value="DNase I-like"/>
    <property type="match status" value="1"/>
</dbReference>
<accession>A0A0R3K1J5</accession>
<keyword evidence="2 6" id="KW-0479">Metal-binding</keyword>
<feature type="binding site" evidence="6">
    <location>
        <position position="35"/>
    </location>
    <ligand>
        <name>Mg(2+)</name>
        <dbReference type="ChEBI" id="CHEBI:18420"/>
        <label>1</label>
    </ligand>
</feature>
<keyword evidence="6" id="KW-0464">Manganese</keyword>
<feature type="binding site" evidence="6">
    <location>
        <position position="148"/>
    </location>
    <ligand>
        <name>Mg(2+)</name>
        <dbReference type="ChEBI" id="CHEBI:18420"/>
        <label>1</label>
    </ligand>
</feature>
<dbReference type="GO" id="GO:0003906">
    <property type="term" value="F:DNA-(apurinic or apyrimidinic site) endonuclease activity"/>
    <property type="evidence" value="ECO:0007669"/>
    <property type="project" value="TreeGrafter"/>
</dbReference>
<dbReference type="FunFam" id="3.60.10.10:FF:000026">
    <property type="entry name" value="Exodeoxyribonuclease III"/>
    <property type="match status" value="1"/>
</dbReference>
<name>A0A0R3K1J5_CALMK</name>
<dbReference type="PROSITE" id="PS00726">
    <property type="entry name" value="AP_NUCLEASE_F1_1"/>
    <property type="match status" value="1"/>
</dbReference>
<feature type="binding site" evidence="6">
    <location>
        <position position="244"/>
    </location>
    <ligand>
        <name>Mg(2+)</name>
        <dbReference type="ChEBI" id="CHEBI:18420"/>
        <label>1</label>
    </ligand>
</feature>
<dbReference type="GO" id="GO:0003677">
    <property type="term" value="F:DNA binding"/>
    <property type="evidence" value="ECO:0007669"/>
    <property type="project" value="InterPro"/>
</dbReference>
<dbReference type="InterPro" id="IPR036691">
    <property type="entry name" value="Endo/exonu/phosph_ase_sf"/>
</dbReference>
<dbReference type="EC" id="3.1.11.2" evidence="9"/>
<feature type="site" description="Transition state stabilizer" evidence="7">
    <location>
        <position position="150"/>
    </location>
</feature>
<feature type="site" description="Important for catalytic activity" evidence="7">
    <location>
        <position position="219"/>
    </location>
</feature>
<evidence type="ECO:0000256" key="7">
    <source>
        <dbReference type="PIRSR" id="PIRSR604808-3"/>
    </source>
</evidence>
<evidence type="ECO:0000256" key="6">
    <source>
        <dbReference type="PIRSR" id="PIRSR604808-2"/>
    </source>
</evidence>
<dbReference type="CDD" id="cd09085">
    <property type="entry name" value="Mth212-like_AP-endo"/>
    <property type="match status" value="1"/>
</dbReference>
<comment type="similarity">
    <text evidence="1">Belongs to the DNA repair enzymes AP/ExoA family.</text>
</comment>
<evidence type="ECO:0000256" key="2">
    <source>
        <dbReference type="ARBA" id="ARBA00022723"/>
    </source>
</evidence>
<dbReference type="PANTHER" id="PTHR22748">
    <property type="entry name" value="AP ENDONUCLEASE"/>
    <property type="match status" value="1"/>
</dbReference>
<organism evidence="9 10">
    <name type="scientific">Caloramator mitchellensis</name>
    <dbReference type="NCBI Taxonomy" id="908809"/>
    <lineage>
        <taxon>Bacteria</taxon>
        <taxon>Bacillati</taxon>
        <taxon>Bacillota</taxon>
        <taxon>Clostridia</taxon>
        <taxon>Eubacteriales</taxon>
        <taxon>Clostridiaceae</taxon>
        <taxon>Caloramator</taxon>
    </lineage>
</organism>
<feature type="binding site" evidence="6">
    <location>
        <position position="245"/>
    </location>
    <ligand>
        <name>Mg(2+)</name>
        <dbReference type="ChEBI" id="CHEBI:18420"/>
        <label>1</label>
    </ligand>
</feature>
<dbReference type="GO" id="GO:0008311">
    <property type="term" value="F:double-stranded DNA 3'-5' DNA exonuclease activity"/>
    <property type="evidence" value="ECO:0007669"/>
    <property type="project" value="UniProtKB-EC"/>
</dbReference>
<feature type="binding site" evidence="6">
    <location>
        <position position="150"/>
    </location>
    <ligand>
        <name>Mg(2+)</name>
        <dbReference type="ChEBI" id="CHEBI:18420"/>
        <label>1</label>
    </ligand>
</feature>
<proteinExistence type="inferred from homology"/>
<dbReference type="Gene3D" id="3.60.10.10">
    <property type="entry name" value="Endonuclease/exonuclease/phosphatase"/>
    <property type="match status" value="1"/>
</dbReference>
<reference evidence="9 10" key="1">
    <citation type="submission" date="2015-09" db="EMBL/GenBank/DDBJ databases">
        <title>Draft genome sequence of a Caloramator mitchellensis, a moderate thermophile from the Great Artesian Basin of Australia.</title>
        <authorList>
            <person name="Patel B.K."/>
        </authorList>
    </citation>
    <scope>NUCLEOTIDE SEQUENCE [LARGE SCALE GENOMIC DNA]</scope>
    <source>
        <strain evidence="9 10">VF08</strain>
    </source>
</reference>
<evidence type="ECO:0000313" key="9">
    <source>
        <dbReference type="EMBL" id="KRQ87390.1"/>
    </source>
</evidence>
<dbReference type="RefSeq" id="WP_057977210.1">
    <property type="nucleotide sequence ID" value="NZ_LKHP01000003.1"/>
</dbReference>
<evidence type="ECO:0000256" key="1">
    <source>
        <dbReference type="ARBA" id="ARBA00007092"/>
    </source>
</evidence>
<dbReference type="AlphaFoldDB" id="A0A0R3K1J5"/>
<feature type="active site" description="Proton acceptor" evidence="5">
    <location>
        <position position="245"/>
    </location>
</feature>
<feature type="binding site" evidence="6">
    <location>
        <position position="7"/>
    </location>
    <ligand>
        <name>Mg(2+)</name>
        <dbReference type="ChEBI" id="CHEBI:18420"/>
        <label>1</label>
    </ligand>
</feature>
<evidence type="ECO:0000256" key="3">
    <source>
        <dbReference type="ARBA" id="ARBA00022801"/>
    </source>
</evidence>
<gene>
    <name evidence="9" type="primary">exoA</name>
    <name evidence="9" type="ORF">ABG79_00728</name>
</gene>
<dbReference type="OrthoDB" id="9803914at2"/>
<feature type="site" description="Interaction with DNA substrate" evidence="7">
    <location>
        <position position="245"/>
    </location>
</feature>
<sequence>MRIYTWNVNGLRAIAKKGFFDFLSSENPDILCIQETKLQEDQLDDEIKNLDGYYTYFSYAEKKGYSGVAIFSKTEPNQIAYGIGIDEFDREGRILIAEYDDFTLFNIYFPNGKMSDERLDYKLRFYDALMDYSKKLLDQGKKLIICGDYNTAHNEIDLKNPKSNEKSSGFLPIEREYMDKFLHKGFVDAYRYLYPEKIEYTWWSYMFNARQKNVGWRIDYHFVSDNLIERVADVKILTDVLGSDHCPVMLKLK</sequence>
<evidence type="ECO:0000313" key="10">
    <source>
        <dbReference type="Proteomes" id="UP000052015"/>
    </source>
</evidence>
<dbReference type="Pfam" id="PF03372">
    <property type="entry name" value="Exo_endo_phos"/>
    <property type="match status" value="1"/>
</dbReference>
<comment type="caution">
    <text evidence="9">The sequence shown here is derived from an EMBL/GenBank/DDBJ whole genome shotgun (WGS) entry which is preliminary data.</text>
</comment>
<feature type="active site" evidence="5">
    <location>
        <position position="108"/>
    </location>
</feature>
<dbReference type="Proteomes" id="UP000052015">
    <property type="component" value="Unassembled WGS sequence"/>
</dbReference>
<dbReference type="InterPro" id="IPR005135">
    <property type="entry name" value="Endo/exonuclease/phosphatase"/>
</dbReference>
<evidence type="ECO:0000256" key="5">
    <source>
        <dbReference type="PIRSR" id="PIRSR604808-1"/>
    </source>
</evidence>
<keyword evidence="10" id="KW-1185">Reference proteome</keyword>
<protein>
    <submittedName>
        <fullName evidence="9">Exodeoxyribonuclease</fullName>
        <ecNumber evidence="9">3.1.11.2</ecNumber>
    </submittedName>
</protein>
<dbReference type="InterPro" id="IPR020847">
    <property type="entry name" value="AP_endonuclease_F1_BS"/>
</dbReference>
<evidence type="ECO:0000256" key="4">
    <source>
        <dbReference type="ARBA" id="ARBA00022842"/>
    </source>
</evidence>
<evidence type="ECO:0000259" key="8">
    <source>
        <dbReference type="Pfam" id="PF03372"/>
    </source>
</evidence>
<dbReference type="NCBIfam" id="TIGR00195">
    <property type="entry name" value="exoDNase_III"/>
    <property type="match status" value="1"/>
</dbReference>
<dbReference type="EMBL" id="LKHP01000003">
    <property type="protein sequence ID" value="KRQ87390.1"/>
    <property type="molecule type" value="Genomic_DNA"/>
</dbReference>
<keyword evidence="3 9" id="KW-0378">Hydrolase</keyword>